<dbReference type="EMBL" id="BMWE01000013">
    <property type="protein sequence ID" value="GGY33606.1"/>
    <property type="molecule type" value="Genomic_DNA"/>
</dbReference>
<dbReference type="Gene3D" id="3.40.190.10">
    <property type="entry name" value="Periplasmic binding protein-like II"/>
    <property type="match status" value="2"/>
</dbReference>
<keyword evidence="6" id="KW-1185">Reference proteome</keyword>
<evidence type="ECO:0000313" key="6">
    <source>
        <dbReference type="Proteomes" id="UP000653308"/>
    </source>
</evidence>
<dbReference type="InterPro" id="IPR006311">
    <property type="entry name" value="TAT_signal"/>
</dbReference>
<name>A0ABQ3A5N7_9ACTN</name>
<dbReference type="RefSeq" id="WP_190199781.1">
    <property type="nucleotide sequence ID" value="NZ_BMWE01000013.1"/>
</dbReference>
<reference evidence="6" key="1">
    <citation type="journal article" date="2019" name="Int. J. Syst. Evol. Microbiol.">
        <title>The Global Catalogue of Microorganisms (GCM) 10K type strain sequencing project: providing services to taxonomists for standard genome sequencing and annotation.</title>
        <authorList>
            <consortium name="The Broad Institute Genomics Platform"/>
            <consortium name="The Broad Institute Genome Sequencing Center for Infectious Disease"/>
            <person name="Wu L."/>
            <person name="Ma J."/>
        </authorList>
    </citation>
    <scope>NUCLEOTIDE SEQUENCE [LARGE SCALE GENOMIC DNA]</scope>
    <source>
        <strain evidence="6">JCM 4957</strain>
    </source>
</reference>
<dbReference type="CDD" id="cd13589">
    <property type="entry name" value="PBP2_polyamine_RpCGA009"/>
    <property type="match status" value="1"/>
</dbReference>
<protein>
    <submittedName>
        <fullName evidence="5">Dehydrogenase</fullName>
    </submittedName>
</protein>
<evidence type="ECO:0000256" key="4">
    <source>
        <dbReference type="ARBA" id="ARBA00022764"/>
    </source>
</evidence>
<comment type="subcellular location">
    <subcellularLocation>
        <location evidence="1">Periplasm</location>
    </subcellularLocation>
</comment>
<evidence type="ECO:0000256" key="1">
    <source>
        <dbReference type="ARBA" id="ARBA00004418"/>
    </source>
</evidence>
<dbReference type="SUPFAM" id="SSF53850">
    <property type="entry name" value="Periplasmic binding protein-like II"/>
    <property type="match status" value="1"/>
</dbReference>
<dbReference type="PROSITE" id="PS51257">
    <property type="entry name" value="PROKAR_LIPOPROTEIN"/>
    <property type="match status" value="1"/>
</dbReference>
<sequence length="369" mass="40312">MRDARIDRRLFLRGVGGATAGLAAATALSACGTGVSRSASTGTGGKGGKTVVVRDSGGSYGAALQKAIYTPFQQETGIQVKVLNLDDAPLLAQIKQGRPQCDLINNSMMSHLKYVKQDALETLDRDRLKSLKSAKIPTAQITDHAVGHSFYGQCIGYRTDAFDGRKPQSWADFWDTKQFQGSRAMVHPDGDLPELEFALLADGVAMDKLYPLDVDRAFKVLTRLRSDIKKFWDSGPLPGVLLSRQEVTMSTVWDGRLADLQKQGVPVARQLNGMRRQFSGYAIAKGAANVDAAYQLMDFALRAESQAALAKAFPSNPSSPVAYAKLTEDERNALAGAPKYYDKGFDADVDWWLKNEAAVTKRWLEWARG</sequence>
<proteinExistence type="predicted"/>
<dbReference type="Proteomes" id="UP000653308">
    <property type="component" value="Unassembled WGS sequence"/>
</dbReference>
<dbReference type="PANTHER" id="PTHR30006:SF3">
    <property type="entry name" value="THIAMINE-BINDING PERIPLASMIC PROTEIN"/>
    <property type="match status" value="1"/>
</dbReference>
<keyword evidence="3" id="KW-0732">Signal</keyword>
<gene>
    <name evidence="5" type="ORF">GCM10010384_45990</name>
</gene>
<evidence type="ECO:0000256" key="3">
    <source>
        <dbReference type="ARBA" id="ARBA00022729"/>
    </source>
</evidence>
<comment type="caution">
    <text evidence="5">The sequence shown here is derived from an EMBL/GenBank/DDBJ whole genome shotgun (WGS) entry which is preliminary data.</text>
</comment>
<accession>A0ABQ3A5N7</accession>
<dbReference type="PROSITE" id="PS51318">
    <property type="entry name" value="TAT"/>
    <property type="match status" value="1"/>
</dbReference>
<organism evidence="5 6">
    <name type="scientific">Streptomyces djakartensis</name>
    <dbReference type="NCBI Taxonomy" id="68193"/>
    <lineage>
        <taxon>Bacteria</taxon>
        <taxon>Bacillati</taxon>
        <taxon>Actinomycetota</taxon>
        <taxon>Actinomycetes</taxon>
        <taxon>Kitasatosporales</taxon>
        <taxon>Streptomycetaceae</taxon>
        <taxon>Streptomyces</taxon>
    </lineage>
</organism>
<keyword evidence="4" id="KW-0574">Periplasm</keyword>
<dbReference type="InterPro" id="IPR006059">
    <property type="entry name" value="SBP"/>
</dbReference>
<evidence type="ECO:0000313" key="5">
    <source>
        <dbReference type="EMBL" id="GGY33606.1"/>
    </source>
</evidence>
<evidence type="ECO:0000256" key="2">
    <source>
        <dbReference type="ARBA" id="ARBA00022448"/>
    </source>
</evidence>
<dbReference type="Pfam" id="PF13416">
    <property type="entry name" value="SBP_bac_8"/>
    <property type="match status" value="1"/>
</dbReference>
<keyword evidence="2" id="KW-0813">Transport</keyword>
<dbReference type="PANTHER" id="PTHR30006">
    <property type="entry name" value="THIAMINE-BINDING PERIPLASMIC PROTEIN-RELATED"/>
    <property type="match status" value="1"/>
</dbReference>